<organism evidence="1 2">
    <name type="scientific">Dorcoceras hygrometricum</name>
    <dbReference type="NCBI Taxonomy" id="472368"/>
    <lineage>
        <taxon>Eukaryota</taxon>
        <taxon>Viridiplantae</taxon>
        <taxon>Streptophyta</taxon>
        <taxon>Embryophyta</taxon>
        <taxon>Tracheophyta</taxon>
        <taxon>Spermatophyta</taxon>
        <taxon>Magnoliopsida</taxon>
        <taxon>eudicotyledons</taxon>
        <taxon>Gunneridae</taxon>
        <taxon>Pentapetalae</taxon>
        <taxon>asterids</taxon>
        <taxon>lamiids</taxon>
        <taxon>Lamiales</taxon>
        <taxon>Gesneriaceae</taxon>
        <taxon>Didymocarpoideae</taxon>
        <taxon>Trichosporeae</taxon>
        <taxon>Loxocarpinae</taxon>
        <taxon>Dorcoceras</taxon>
    </lineage>
</organism>
<evidence type="ECO:0000313" key="2">
    <source>
        <dbReference type="Proteomes" id="UP000250235"/>
    </source>
</evidence>
<accession>A0A2Z7CUA0</accession>
<dbReference type="Proteomes" id="UP000250235">
    <property type="component" value="Unassembled WGS sequence"/>
</dbReference>
<dbReference type="AlphaFoldDB" id="A0A2Z7CUA0"/>
<sequence length="169" mass="19173">MVHEYRKLSQTFEEIKSENNGLKNSSVEPSTAQLGETDILQTELSKLKIKNEYLITKSCELSSENERLNHVMSSLTKSSVFLSCPERKVKRCRFGLIVLALVEGMMRRRLANIICDVVYRISDLSFSNPYCSSNPIYFDCRRFMLPFGARLVALGSSSLDLSIDTSLET</sequence>
<name>A0A2Z7CUA0_9LAMI</name>
<dbReference type="EMBL" id="KQ994192">
    <property type="protein sequence ID" value="KZV48234.1"/>
    <property type="molecule type" value="Genomic_DNA"/>
</dbReference>
<proteinExistence type="predicted"/>
<reference evidence="1 2" key="1">
    <citation type="journal article" date="2015" name="Proc. Natl. Acad. Sci. U.S.A.">
        <title>The resurrection genome of Boea hygrometrica: A blueprint for survival of dehydration.</title>
        <authorList>
            <person name="Xiao L."/>
            <person name="Yang G."/>
            <person name="Zhang L."/>
            <person name="Yang X."/>
            <person name="Zhao S."/>
            <person name="Ji Z."/>
            <person name="Zhou Q."/>
            <person name="Hu M."/>
            <person name="Wang Y."/>
            <person name="Chen M."/>
            <person name="Xu Y."/>
            <person name="Jin H."/>
            <person name="Xiao X."/>
            <person name="Hu G."/>
            <person name="Bao F."/>
            <person name="Hu Y."/>
            <person name="Wan P."/>
            <person name="Li L."/>
            <person name="Deng X."/>
            <person name="Kuang T."/>
            <person name="Xiang C."/>
            <person name="Zhu J.K."/>
            <person name="Oliver M.J."/>
            <person name="He Y."/>
        </authorList>
    </citation>
    <scope>NUCLEOTIDE SEQUENCE [LARGE SCALE GENOMIC DNA]</scope>
    <source>
        <strain evidence="2">cv. XS01</strain>
    </source>
</reference>
<gene>
    <name evidence="1" type="ORF">F511_26779</name>
</gene>
<evidence type="ECO:0000313" key="1">
    <source>
        <dbReference type="EMBL" id="KZV48234.1"/>
    </source>
</evidence>
<keyword evidence="2" id="KW-1185">Reference proteome</keyword>
<protein>
    <submittedName>
        <fullName evidence="1">Uncharacterized protein</fullName>
    </submittedName>
</protein>